<keyword evidence="5" id="KW-0804">Transcription</keyword>
<dbReference type="Proteomes" id="UP000504844">
    <property type="component" value="Chromosome"/>
</dbReference>
<evidence type="ECO:0000259" key="6">
    <source>
        <dbReference type="PROSITE" id="PS50931"/>
    </source>
</evidence>
<dbReference type="InterPro" id="IPR000847">
    <property type="entry name" value="LysR_HTH_N"/>
</dbReference>
<evidence type="ECO:0000256" key="2">
    <source>
        <dbReference type="ARBA" id="ARBA00023015"/>
    </source>
</evidence>
<organism evidence="7 8">
    <name type="scientific">Deefgea piscis</name>
    <dbReference type="NCBI Taxonomy" id="2739061"/>
    <lineage>
        <taxon>Bacteria</taxon>
        <taxon>Pseudomonadati</taxon>
        <taxon>Pseudomonadota</taxon>
        <taxon>Betaproteobacteria</taxon>
        <taxon>Neisseriales</taxon>
        <taxon>Chitinibacteraceae</taxon>
        <taxon>Deefgea</taxon>
    </lineage>
</organism>
<comment type="similarity">
    <text evidence="1">Belongs to the LysR transcriptional regulatory family.</text>
</comment>
<evidence type="ECO:0000256" key="5">
    <source>
        <dbReference type="ARBA" id="ARBA00023163"/>
    </source>
</evidence>
<evidence type="ECO:0000256" key="3">
    <source>
        <dbReference type="ARBA" id="ARBA00023125"/>
    </source>
</evidence>
<evidence type="ECO:0000313" key="7">
    <source>
        <dbReference type="EMBL" id="QKJ65767.1"/>
    </source>
</evidence>
<keyword evidence="3" id="KW-0238">DNA-binding</keyword>
<dbReference type="PROSITE" id="PS50931">
    <property type="entry name" value="HTH_LYSR"/>
    <property type="match status" value="1"/>
</dbReference>
<dbReference type="EMBL" id="CP054143">
    <property type="protein sequence ID" value="QKJ65767.1"/>
    <property type="molecule type" value="Genomic_DNA"/>
</dbReference>
<dbReference type="PANTHER" id="PTHR30293:SF2">
    <property type="entry name" value="TRANSCRIPTIONAL ACTIVATOR PROTEIN NHAR"/>
    <property type="match status" value="1"/>
</dbReference>
<dbReference type="KEGG" id="dee:HQN60_02950"/>
<evidence type="ECO:0000313" key="8">
    <source>
        <dbReference type="Proteomes" id="UP000504844"/>
    </source>
</evidence>
<dbReference type="PANTHER" id="PTHR30293">
    <property type="entry name" value="TRANSCRIPTIONAL REGULATORY PROTEIN NAC-RELATED"/>
    <property type="match status" value="1"/>
</dbReference>
<dbReference type="SUPFAM" id="SSF46785">
    <property type="entry name" value="Winged helix' DNA-binding domain"/>
    <property type="match status" value="1"/>
</dbReference>
<accession>A0A6M8SVA5</accession>
<name>A0A6M8SVA5_9NEIS</name>
<gene>
    <name evidence="7" type="ORF">HQN60_02950</name>
</gene>
<dbReference type="GO" id="GO:2000142">
    <property type="term" value="P:regulation of DNA-templated transcription initiation"/>
    <property type="evidence" value="ECO:0007669"/>
    <property type="project" value="TreeGrafter"/>
</dbReference>
<keyword evidence="8" id="KW-1185">Reference proteome</keyword>
<dbReference type="Gene3D" id="1.10.10.10">
    <property type="entry name" value="Winged helix-like DNA-binding domain superfamily/Winged helix DNA-binding domain"/>
    <property type="match status" value="1"/>
</dbReference>
<dbReference type="InterPro" id="IPR036388">
    <property type="entry name" value="WH-like_DNA-bd_sf"/>
</dbReference>
<reference evidence="7 8" key="1">
    <citation type="submission" date="2020-05" db="EMBL/GenBank/DDBJ databases">
        <title>Complete genome sequence of Deefgea sp. D17.</title>
        <authorList>
            <person name="Bae J.-W."/>
            <person name="Han J.E."/>
        </authorList>
    </citation>
    <scope>NUCLEOTIDE SEQUENCE [LARGE SCALE GENOMIC DNA]</scope>
    <source>
        <strain evidence="7 8">D17</strain>
    </source>
</reference>
<dbReference type="Pfam" id="PF00126">
    <property type="entry name" value="HTH_1"/>
    <property type="match status" value="1"/>
</dbReference>
<evidence type="ECO:0000256" key="4">
    <source>
        <dbReference type="ARBA" id="ARBA00023159"/>
    </source>
</evidence>
<sequence length="299" mass="32988">MHDLINYRHLYYFWVVSQEGSISAAARKLEMTPQTISSQLARLEAQMGKSLFTQVGRQLELTEAARSVLPFADQIFMLGEQMQQALSSDSTPRQRFNIGVADALPKTVAQQLLAKTHNDHTRLCCTEGSPDELMAKLALHQLDVVLADRPAAHGALRLESQRLAQCPVMILASPALAARYGENFPACLNGAPMLLPTRDSTLRIQLDIWFSAQQIVPDIVGEFADSALMQAFGIAGIGLYPAPVITPETIPSEQLQSLGHLDGQYADYYVIYAPKKINHPALDQLLHQCAQEQQHSAML</sequence>
<dbReference type="Gene3D" id="3.40.190.290">
    <property type="match status" value="1"/>
</dbReference>
<feature type="domain" description="HTH lysR-type" evidence="6">
    <location>
        <begin position="5"/>
        <end position="62"/>
    </location>
</feature>
<dbReference type="InterPro" id="IPR036390">
    <property type="entry name" value="WH_DNA-bd_sf"/>
</dbReference>
<dbReference type="GO" id="GO:0003700">
    <property type="term" value="F:DNA-binding transcription factor activity"/>
    <property type="evidence" value="ECO:0007669"/>
    <property type="project" value="InterPro"/>
</dbReference>
<dbReference type="SUPFAM" id="SSF53850">
    <property type="entry name" value="Periplasmic binding protein-like II"/>
    <property type="match status" value="1"/>
</dbReference>
<dbReference type="Pfam" id="PF03466">
    <property type="entry name" value="LysR_substrate"/>
    <property type="match status" value="1"/>
</dbReference>
<dbReference type="AlphaFoldDB" id="A0A6M8SVA5"/>
<evidence type="ECO:0000256" key="1">
    <source>
        <dbReference type="ARBA" id="ARBA00009437"/>
    </source>
</evidence>
<proteinExistence type="inferred from homology"/>
<keyword evidence="2" id="KW-0805">Transcription regulation</keyword>
<dbReference type="InterPro" id="IPR005119">
    <property type="entry name" value="LysR_subst-bd"/>
</dbReference>
<keyword evidence="4" id="KW-0010">Activator</keyword>
<protein>
    <submittedName>
        <fullName evidence="7">LysR family transcriptional regulator</fullName>
    </submittedName>
</protein>
<dbReference type="RefSeq" id="WP_173532275.1">
    <property type="nucleotide sequence ID" value="NZ_CP054143.1"/>
</dbReference>
<dbReference type="GO" id="GO:0003677">
    <property type="term" value="F:DNA binding"/>
    <property type="evidence" value="ECO:0007669"/>
    <property type="project" value="UniProtKB-KW"/>
</dbReference>